<feature type="transmembrane region" description="Helical" evidence="1">
    <location>
        <begin position="21"/>
        <end position="43"/>
    </location>
</feature>
<accession>A0A7W7GUE2</accession>
<dbReference type="EMBL" id="JACHNB010000001">
    <property type="protein sequence ID" value="MBB4738493.1"/>
    <property type="molecule type" value="Genomic_DNA"/>
</dbReference>
<evidence type="ECO:0000313" key="3">
    <source>
        <dbReference type="Proteomes" id="UP000546162"/>
    </source>
</evidence>
<protein>
    <submittedName>
        <fullName evidence="2">Flp pilus assembly pilin Flp</fullName>
    </submittedName>
</protein>
<dbReference type="AlphaFoldDB" id="A0A7W7GUE2"/>
<dbReference type="Proteomes" id="UP000546162">
    <property type="component" value="Unassembled WGS sequence"/>
</dbReference>
<keyword evidence="1" id="KW-1133">Transmembrane helix</keyword>
<keyword evidence="3" id="KW-1185">Reference proteome</keyword>
<evidence type="ECO:0000313" key="2">
    <source>
        <dbReference type="EMBL" id="MBB4738493.1"/>
    </source>
</evidence>
<comment type="caution">
    <text evidence="2">The sequence shown here is derived from an EMBL/GenBank/DDBJ whole genome shotgun (WGS) entry which is preliminary data.</text>
</comment>
<proteinExistence type="predicted"/>
<dbReference type="Pfam" id="PF14029">
    <property type="entry name" value="DUF4244"/>
    <property type="match status" value="1"/>
</dbReference>
<gene>
    <name evidence="2" type="ORF">BJY16_001952</name>
</gene>
<reference evidence="2 3" key="1">
    <citation type="submission" date="2020-08" db="EMBL/GenBank/DDBJ databases">
        <title>Sequencing the genomes of 1000 actinobacteria strains.</title>
        <authorList>
            <person name="Klenk H.-P."/>
        </authorList>
    </citation>
    <scope>NUCLEOTIDE SEQUENCE [LARGE SCALE GENOMIC DNA]</scope>
    <source>
        <strain evidence="2 3">DSM 45809</strain>
    </source>
</reference>
<keyword evidence="1" id="KW-0472">Membrane</keyword>
<keyword evidence="1" id="KW-0812">Transmembrane</keyword>
<evidence type="ECO:0000256" key="1">
    <source>
        <dbReference type="SAM" id="Phobius"/>
    </source>
</evidence>
<name>A0A7W7GUE2_9ACTN</name>
<organism evidence="2 3">
    <name type="scientific">Actinoplanes octamycinicus</name>
    <dbReference type="NCBI Taxonomy" id="135948"/>
    <lineage>
        <taxon>Bacteria</taxon>
        <taxon>Bacillati</taxon>
        <taxon>Actinomycetota</taxon>
        <taxon>Actinomycetes</taxon>
        <taxon>Micromonosporales</taxon>
        <taxon>Micromonosporaceae</taxon>
        <taxon>Actinoplanes</taxon>
    </lineage>
</organism>
<dbReference type="InterPro" id="IPR025338">
    <property type="entry name" value="DUF4244"/>
</dbReference>
<sequence length="61" mass="6573">MYRIMVAFRRLRAADREAGAAAVEYAMTVAVAGVIIAVLMTILKSDPVREALTGVILRALP</sequence>
<dbReference type="RefSeq" id="WP_185038866.1">
    <property type="nucleotide sequence ID" value="NZ_BAABFG010000005.1"/>
</dbReference>